<feature type="non-terminal residue" evidence="1">
    <location>
        <position position="57"/>
    </location>
</feature>
<sequence length="57" mass="6034">MEPQNALEKGLESPASISATVKGDDATSLASVFMVVDVSMDSLDLHAKMAGLICYFK</sequence>
<protein>
    <submittedName>
        <fullName evidence="1">Uncharacterized protein</fullName>
    </submittedName>
</protein>
<proteinExistence type="predicted"/>
<dbReference type="EMBL" id="HACG01011471">
    <property type="protein sequence ID" value="CEK58336.1"/>
    <property type="molecule type" value="Transcribed_RNA"/>
</dbReference>
<dbReference type="AlphaFoldDB" id="A0A0B6YRC6"/>
<organism evidence="1">
    <name type="scientific">Arion vulgaris</name>
    <dbReference type="NCBI Taxonomy" id="1028688"/>
    <lineage>
        <taxon>Eukaryota</taxon>
        <taxon>Metazoa</taxon>
        <taxon>Spiralia</taxon>
        <taxon>Lophotrochozoa</taxon>
        <taxon>Mollusca</taxon>
        <taxon>Gastropoda</taxon>
        <taxon>Heterobranchia</taxon>
        <taxon>Euthyneura</taxon>
        <taxon>Panpulmonata</taxon>
        <taxon>Eupulmonata</taxon>
        <taxon>Stylommatophora</taxon>
        <taxon>Helicina</taxon>
        <taxon>Arionoidea</taxon>
        <taxon>Arionidae</taxon>
        <taxon>Arion</taxon>
    </lineage>
</organism>
<reference evidence="1" key="1">
    <citation type="submission" date="2014-12" db="EMBL/GenBank/DDBJ databases">
        <title>Insight into the proteome of Arion vulgaris.</title>
        <authorList>
            <person name="Aradska J."/>
            <person name="Bulat T."/>
            <person name="Smidak R."/>
            <person name="Sarate P."/>
            <person name="Gangsoo J."/>
            <person name="Sialana F."/>
            <person name="Bilban M."/>
            <person name="Lubec G."/>
        </authorList>
    </citation>
    <scope>NUCLEOTIDE SEQUENCE</scope>
    <source>
        <tissue evidence="1">Skin</tissue>
    </source>
</reference>
<evidence type="ECO:0000313" key="1">
    <source>
        <dbReference type="EMBL" id="CEK58336.1"/>
    </source>
</evidence>
<name>A0A0B6YRC6_9EUPU</name>
<gene>
    <name evidence="1" type="primary">ORF32738</name>
</gene>
<accession>A0A0B6YRC6</accession>